<evidence type="ECO:0000256" key="2">
    <source>
        <dbReference type="RuleBase" id="RU003616"/>
    </source>
</evidence>
<dbReference type="PANTHER" id="PTHR11527">
    <property type="entry name" value="HEAT-SHOCK PROTEIN 20 FAMILY MEMBER"/>
    <property type="match status" value="1"/>
</dbReference>
<dbReference type="Gene3D" id="2.60.40.790">
    <property type="match status" value="1"/>
</dbReference>
<protein>
    <submittedName>
        <fullName evidence="4">Hsp20/alpha crystallin family protein</fullName>
    </submittedName>
</protein>
<accession>A0ABV3ZLA6</accession>
<dbReference type="InterPro" id="IPR031107">
    <property type="entry name" value="Small_HSP"/>
</dbReference>
<dbReference type="CDD" id="cd06464">
    <property type="entry name" value="ACD_sHsps-like"/>
    <property type="match status" value="1"/>
</dbReference>
<dbReference type="Pfam" id="PF00011">
    <property type="entry name" value="HSP20"/>
    <property type="match status" value="1"/>
</dbReference>
<dbReference type="InterPro" id="IPR008978">
    <property type="entry name" value="HSP20-like_chaperone"/>
</dbReference>
<dbReference type="SUPFAM" id="SSF49764">
    <property type="entry name" value="HSP20-like chaperones"/>
    <property type="match status" value="1"/>
</dbReference>
<feature type="domain" description="SHSP" evidence="3">
    <location>
        <begin position="34"/>
        <end position="148"/>
    </location>
</feature>
<name>A0ABV3ZLA6_9BACT</name>
<sequence>MKRDIEKSGNWGTRRFSDPFRDFFDMGNLWPAWSERSSSLPAVNVSEDEKCYCVDVAAPGFKKEDFKINVDNDVLSISAEKKTESTENDKNRQYSRREYSYSSFTRSFRLPENAKDDSIEARYEDGVLKLEIPKTQEEVKASKEIKIS</sequence>
<evidence type="ECO:0000313" key="4">
    <source>
        <dbReference type="EMBL" id="MEX6690671.1"/>
    </source>
</evidence>
<keyword evidence="5" id="KW-1185">Reference proteome</keyword>
<proteinExistence type="inferred from homology"/>
<dbReference type="EMBL" id="JAULBC010000010">
    <property type="protein sequence ID" value="MEX6690671.1"/>
    <property type="molecule type" value="Genomic_DNA"/>
</dbReference>
<dbReference type="Proteomes" id="UP001560573">
    <property type="component" value="Unassembled WGS sequence"/>
</dbReference>
<evidence type="ECO:0000313" key="5">
    <source>
        <dbReference type="Proteomes" id="UP001560573"/>
    </source>
</evidence>
<organism evidence="4 5">
    <name type="scientific">Danxiaibacter flavus</name>
    <dbReference type="NCBI Taxonomy" id="3049108"/>
    <lineage>
        <taxon>Bacteria</taxon>
        <taxon>Pseudomonadati</taxon>
        <taxon>Bacteroidota</taxon>
        <taxon>Chitinophagia</taxon>
        <taxon>Chitinophagales</taxon>
        <taxon>Chitinophagaceae</taxon>
        <taxon>Danxiaibacter</taxon>
    </lineage>
</organism>
<dbReference type="PROSITE" id="PS01031">
    <property type="entry name" value="SHSP"/>
    <property type="match status" value="1"/>
</dbReference>
<gene>
    <name evidence="4" type="ORF">QTN47_24405</name>
</gene>
<comment type="caution">
    <text evidence="4">The sequence shown here is derived from an EMBL/GenBank/DDBJ whole genome shotgun (WGS) entry which is preliminary data.</text>
</comment>
<evidence type="ECO:0000256" key="1">
    <source>
        <dbReference type="PROSITE-ProRule" id="PRU00285"/>
    </source>
</evidence>
<comment type="similarity">
    <text evidence="1 2">Belongs to the small heat shock protein (HSP20) family.</text>
</comment>
<dbReference type="InterPro" id="IPR002068">
    <property type="entry name" value="A-crystallin/Hsp20_dom"/>
</dbReference>
<reference evidence="4 5" key="1">
    <citation type="submission" date="2023-07" db="EMBL/GenBank/DDBJ databases">
        <authorList>
            <person name="Lian W.-H."/>
        </authorList>
    </citation>
    <scope>NUCLEOTIDE SEQUENCE [LARGE SCALE GENOMIC DNA]</scope>
    <source>
        <strain evidence="4 5">SYSU DXS3180</strain>
    </source>
</reference>
<evidence type="ECO:0000259" key="3">
    <source>
        <dbReference type="PROSITE" id="PS01031"/>
    </source>
</evidence>
<dbReference type="RefSeq" id="WP_369332086.1">
    <property type="nucleotide sequence ID" value="NZ_JAULBC010000010.1"/>
</dbReference>